<organism evidence="2 3">
    <name type="scientific">Thalassobaculum fulvum</name>
    <dbReference type="NCBI Taxonomy" id="1633335"/>
    <lineage>
        <taxon>Bacteria</taxon>
        <taxon>Pseudomonadati</taxon>
        <taxon>Pseudomonadota</taxon>
        <taxon>Alphaproteobacteria</taxon>
        <taxon>Rhodospirillales</taxon>
        <taxon>Thalassobaculaceae</taxon>
        <taxon>Thalassobaculum</taxon>
    </lineage>
</organism>
<accession>A0A919CTB3</accession>
<proteinExistence type="predicted"/>
<dbReference type="InterPro" id="IPR009534">
    <property type="entry name" value="DUF1153"/>
</dbReference>
<dbReference type="InterPro" id="IPR036388">
    <property type="entry name" value="WH-like_DNA-bd_sf"/>
</dbReference>
<feature type="region of interest" description="Disordered" evidence="1">
    <location>
        <begin position="1"/>
        <end position="34"/>
    </location>
</feature>
<comment type="caution">
    <text evidence="2">The sequence shown here is derived from an EMBL/GenBank/DDBJ whole genome shotgun (WGS) entry which is preliminary data.</text>
</comment>
<reference evidence="2" key="1">
    <citation type="journal article" date="2014" name="Int. J. Syst. Evol. Microbiol.">
        <title>Complete genome sequence of Corynebacterium casei LMG S-19264T (=DSM 44701T), isolated from a smear-ripened cheese.</title>
        <authorList>
            <consortium name="US DOE Joint Genome Institute (JGI-PGF)"/>
            <person name="Walter F."/>
            <person name="Albersmeier A."/>
            <person name="Kalinowski J."/>
            <person name="Ruckert C."/>
        </authorList>
    </citation>
    <scope>NUCLEOTIDE SEQUENCE</scope>
    <source>
        <strain evidence="2">KCTC 42651</strain>
    </source>
</reference>
<evidence type="ECO:0000313" key="2">
    <source>
        <dbReference type="EMBL" id="GHD60875.1"/>
    </source>
</evidence>
<dbReference type="Pfam" id="PF06627">
    <property type="entry name" value="DUF1153"/>
    <property type="match status" value="1"/>
</dbReference>
<gene>
    <name evidence="2" type="ORF">GCM10017083_47430</name>
</gene>
<evidence type="ECO:0000256" key="1">
    <source>
        <dbReference type="SAM" id="MobiDB-lite"/>
    </source>
</evidence>
<evidence type="ECO:0008006" key="4">
    <source>
        <dbReference type="Google" id="ProtNLM"/>
    </source>
</evidence>
<reference evidence="2" key="2">
    <citation type="submission" date="2020-09" db="EMBL/GenBank/DDBJ databases">
        <authorList>
            <person name="Sun Q."/>
            <person name="Kim S."/>
        </authorList>
    </citation>
    <scope>NUCLEOTIDE SEQUENCE</scope>
    <source>
        <strain evidence="2">KCTC 42651</strain>
    </source>
</reference>
<protein>
    <recommendedName>
        <fullName evidence="4">DUF1153 domain-containing protein</fullName>
    </recommendedName>
</protein>
<evidence type="ECO:0000313" key="3">
    <source>
        <dbReference type="Proteomes" id="UP000630353"/>
    </source>
</evidence>
<dbReference type="InterPro" id="IPR010921">
    <property type="entry name" value="Trp_repressor/repl_initiator"/>
</dbReference>
<sequence length="107" mass="12122">MSGQAATKTPAIRPQQVTGPNGTPIGLQDLPPPDTTRWVMRRKAEVVSAVRGGLLSIEEACERWNLSLEELESWQRLIDRYGVRGLRATRLQQYRGNERRSPPADRR</sequence>
<keyword evidence="3" id="KW-1185">Reference proteome</keyword>
<name>A0A919CTB3_9PROT</name>
<dbReference type="AlphaFoldDB" id="A0A919CTB3"/>
<dbReference type="GO" id="GO:0043565">
    <property type="term" value="F:sequence-specific DNA binding"/>
    <property type="evidence" value="ECO:0007669"/>
    <property type="project" value="InterPro"/>
</dbReference>
<dbReference type="Proteomes" id="UP000630353">
    <property type="component" value="Unassembled WGS sequence"/>
</dbReference>
<dbReference type="RefSeq" id="WP_189994348.1">
    <property type="nucleotide sequence ID" value="NZ_BMZS01000012.1"/>
</dbReference>
<dbReference type="EMBL" id="BMZS01000012">
    <property type="protein sequence ID" value="GHD60875.1"/>
    <property type="molecule type" value="Genomic_DNA"/>
</dbReference>
<dbReference type="SUPFAM" id="SSF48295">
    <property type="entry name" value="TrpR-like"/>
    <property type="match status" value="1"/>
</dbReference>
<dbReference type="Gene3D" id="1.10.10.10">
    <property type="entry name" value="Winged helix-like DNA-binding domain superfamily/Winged helix DNA-binding domain"/>
    <property type="match status" value="1"/>
</dbReference>